<dbReference type="InterPro" id="IPR036291">
    <property type="entry name" value="NAD(P)-bd_dom_sf"/>
</dbReference>
<evidence type="ECO:0000313" key="3">
    <source>
        <dbReference type="EMBL" id="PMQ20128.1"/>
    </source>
</evidence>
<organism evidence="3 4">
    <name type="scientific">Glutamicibacter arilaitensis</name>
    <dbReference type="NCBI Taxonomy" id="256701"/>
    <lineage>
        <taxon>Bacteria</taxon>
        <taxon>Bacillati</taxon>
        <taxon>Actinomycetota</taxon>
        <taxon>Actinomycetes</taxon>
        <taxon>Micrococcales</taxon>
        <taxon>Micrococcaceae</taxon>
        <taxon>Glutamicibacter</taxon>
    </lineage>
</organism>
<sequence length="322" mass="35052">MKPAMPYSKPATDIFANRQRWAQLGQDKTVVVTGANSGLGFFASLGLAQAGAKVILACRNQSRAEAAMEQIRLRVPGADLEFMQYDSARIESAMGLAAELRHRPLDVLIANAGIIRAPQIRHEGLLGYEQIMSTNFIGHARLVGELAERFSQPLRFIGLGSMSTRMLSTDPQNLALERDYHPYRAYVQSKAIVQAFTIALDHRLRQLELPGRALAIHPGYSVSGLSPQIAQINEPGYSKRLAGQLQASFAQGKHEGAVALVEAALAPELDVAPRGSYLGPKYLTKGAITLARPAKATRGKELQSKAWQLFVRANEGLDPFAL</sequence>
<accession>A0A2N7S1U6</accession>
<dbReference type="EMBL" id="PNQX01000001">
    <property type="protein sequence ID" value="PMQ20128.1"/>
    <property type="molecule type" value="Genomic_DNA"/>
</dbReference>
<gene>
    <name evidence="3" type="ORF">CIK84_00400</name>
</gene>
<dbReference type="AlphaFoldDB" id="A0A2N7S1U6"/>
<name>A0A2N7S1U6_9MICC</name>
<dbReference type="OMA" id="NTTWCAT"/>
<keyword evidence="2" id="KW-0560">Oxidoreductase</keyword>
<dbReference type="Gene3D" id="3.40.50.720">
    <property type="entry name" value="NAD(P)-binding Rossmann-like Domain"/>
    <property type="match status" value="1"/>
</dbReference>
<protein>
    <submittedName>
        <fullName evidence="3">KR domain-containing protein</fullName>
    </submittedName>
</protein>
<evidence type="ECO:0000256" key="1">
    <source>
        <dbReference type="ARBA" id="ARBA00006484"/>
    </source>
</evidence>
<evidence type="ECO:0000256" key="2">
    <source>
        <dbReference type="ARBA" id="ARBA00023002"/>
    </source>
</evidence>
<dbReference type="Proteomes" id="UP000235739">
    <property type="component" value="Unassembled WGS sequence"/>
</dbReference>
<dbReference type="InterPro" id="IPR002347">
    <property type="entry name" value="SDR_fam"/>
</dbReference>
<reference evidence="3 4" key="1">
    <citation type="journal article" date="2017" name="Elife">
        <title>Extensive horizontal gene transfer in cheese-associated bacteria.</title>
        <authorList>
            <person name="Bonham K.S."/>
            <person name="Wolfe B.E."/>
            <person name="Dutton R.J."/>
        </authorList>
    </citation>
    <scope>NUCLEOTIDE SEQUENCE [LARGE SCALE GENOMIC DNA]</scope>
    <source>
        <strain evidence="3 4">JB182</strain>
    </source>
</reference>
<proteinExistence type="inferred from homology"/>
<comment type="similarity">
    <text evidence="1">Belongs to the short-chain dehydrogenases/reductases (SDR) family.</text>
</comment>
<evidence type="ECO:0000313" key="4">
    <source>
        <dbReference type="Proteomes" id="UP000235739"/>
    </source>
</evidence>
<dbReference type="GO" id="GO:0016491">
    <property type="term" value="F:oxidoreductase activity"/>
    <property type="evidence" value="ECO:0007669"/>
    <property type="project" value="UniProtKB-KW"/>
</dbReference>
<dbReference type="SUPFAM" id="SSF51735">
    <property type="entry name" value="NAD(P)-binding Rossmann-fold domains"/>
    <property type="match status" value="1"/>
</dbReference>
<comment type="caution">
    <text evidence="3">The sequence shown here is derived from an EMBL/GenBank/DDBJ whole genome shotgun (WGS) entry which is preliminary data.</text>
</comment>
<dbReference type="PANTHER" id="PTHR24320:SF148">
    <property type="entry name" value="NAD(P)-BINDING ROSSMANN-FOLD SUPERFAMILY PROTEIN"/>
    <property type="match status" value="1"/>
</dbReference>
<dbReference type="PANTHER" id="PTHR24320">
    <property type="entry name" value="RETINOL DEHYDROGENASE"/>
    <property type="match status" value="1"/>
</dbReference>
<dbReference type="PRINTS" id="PR00081">
    <property type="entry name" value="GDHRDH"/>
</dbReference>
<dbReference type="Pfam" id="PF00106">
    <property type="entry name" value="adh_short"/>
    <property type="match status" value="1"/>
</dbReference>